<accession>A0ABS4PZH3</accession>
<evidence type="ECO:0000256" key="1">
    <source>
        <dbReference type="SAM" id="Phobius"/>
    </source>
</evidence>
<dbReference type="Proteomes" id="UP000741013">
    <property type="component" value="Unassembled WGS sequence"/>
</dbReference>
<dbReference type="RefSeq" id="WP_209667782.1">
    <property type="nucleotide sequence ID" value="NZ_JAGGMS010000001.1"/>
</dbReference>
<keyword evidence="1" id="KW-0472">Membrane</keyword>
<dbReference type="Pfam" id="PF14325">
    <property type="entry name" value="DUF4383"/>
    <property type="match status" value="1"/>
</dbReference>
<evidence type="ECO:0008006" key="4">
    <source>
        <dbReference type="Google" id="ProtNLM"/>
    </source>
</evidence>
<evidence type="ECO:0000313" key="3">
    <source>
        <dbReference type="Proteomes" id="UP000741013"/>
    </source>
</evidence>
<dbReference type="EMBL" id="JAGGMS010000001">
    <property type="protein sequence ID" value="MBP2184819.1"/>
    <property type="molecule type" value="Genomic_DNA"/>
</dbReference>
<proteinExistence type="predicted"/>
<keyword evidence="1" id="KW-1133">Transmembrane helix</keyword>
<organism evidence="2 3">
    <name type="scientific">Amycolatopsis magusensis</name>
    <dbReference type="NCBI Taxonomy" id="882444"/>
    <lineage>
        <taxon>Bacteria</taxon>
        <taxon>Bacillati</taxon>
        <taxon>Actinomycetota</taxon>
        <taxon>Actinomycetes</taxon>
        <taxon>Pseudonocardiales</taxon>
        <taxon>Pseudonocardiaceae</taxon>
        <taxon>Amycolatopsis</taxon>
    </lineage>
</organism>
<keyword evidence="3" id="KW-1185">Reference proteome</keyword>
<protein>
    <recommendedName>
        <fullName evidence="4">DUF4383 domain-containing protein</fullName>
    </recommendedName>
</protein>
<reference evidence="2 3" key="1">
    <citation type="submission" date="2021-03" db="EMBL/GenBank/DDBJ databases">
        <title>Sequencing the genomes of 1000 actinobacteria strains.</title>
        <authorList>
            <person name="Klenk H.-P."/>
        </authorList>
    </citation>
    <scope>NUCLEOTIDE SEQUENCE [LARGE SCALE GENOMIC DNA]</scope>
    <source>
        <strain evidence="2 3">DSM 45510</strain>
    </source>
</reference>
<keyword evidence="1" id="KW-0812">Transmembrane</keyword>
<feature type="transmembrane region" description="Helical" evidence="1">
    <location>
        <begin position="42"/>
        <end position="65"/>
    </location>
</feature>
<name>A0ABS4PZH3_9PSEU</name>
<evidence type="ECO:0000313" key="2">
    <source>
        <dbReference type="EMBL" id="MBP2184819.1"/>
    </source>
</evidence>
<sequence>MTVARVLALVVGLVYLLLGVLGFTIADQPGQVGPDGVNMVWIFSVSAVQNVVHIVIGLLGLAAAAKPAGARIYGLVLFVALTGMTVFGVLASSADTPGDVLNVNAAGNWLHGLTALAGLAMWFLSSRTRVTERA</sequence>
<comment type="caution">
    <text evidence="2">The sequence shown here is derived from an EMBL/GenBank/DDBJ whole genome shotgun (WGS) entry which is preliminary data.</text>
</comment>
<feature type="transmembrane region" description="Helical" evidence="1">
    <location>
        <begin position="106"/>
        <end position="124"/>
    </location>
</feature>
<gene>
    <name evidence="2" type="ORF">JOM49_006345</name>
</gene>
<feature type="transmembrane region" description="Helical" evidence="1">
    <location>
        <begin position="72"/>
        <end position="94"/>
    </location>
</feature>